<evidence type="ECO:0000313" key="3">
    <source>
        <dbReference type="EMBL" id="WZN45743.1"/>
    </source>
</evidence>
<dbReference type="Gene3D" id="1.25.10.10">
    <property type="entry name" value="Leucine-rich Repeat Variant"/>
    <property type="match status" value="2"/>
</dbReference>
<sequence length="1135" mass="121379">MKKTLLIAACCLAQLAVFAQPKPDNRAAHTKVADLLQQQPANNNAALEANMKALAEMGEEGVLGIASMMAAPGKGDNTAAEYALTGYAFYVTQPGKESLKAAAVKSYVKALEKVQDKEVKEFFIRRLEAIGNDDAVPALAGYLADERLSGIAARTLVQINSAASRKALLDGINKAQGRNKQSLVLAIGDARVPEAATVLVPLASSTDKMLAKTALYALSYIAAPTSAPVLEGFAKRAGYKYDETNATTAYLAYIQNLAAAGKKAEAAGLAEKLLTTAKDPAQNHVRIAALSLLDELQGDQNQKRLLAAYHENDAYRVAALKLAGKHLNAVSIAGWLNALKAASPGAKADIIEMLGNNKVAIALPAAYRLLGDKDAGVRLAAITAAGQIGGAQAVPALLQVLSKGNGAEVEAVQSALKTIKGNEVATQSAAALSGVPAGAQVALLDVLATRQADGAFAQVLPLTKSPNENVRKAAFASLKDVASSANLATLLQLLNSAGAQEVSGIQDAVIAAAGAGDAATVIASMKSAPADKRGRYFTVLGGIGGASSLAMVKEAADKGDAAQKQAAVAALSAWKDASAMPALLDIARKDAGARNEALKGYVRLAKAETRAEQRLLYLEDAMQLTKDAGLKKAILQQAEQCKTFPALVFAGQFLDDNDAQQEAAQAVMNIALADKSYSGNIVKSLLEKTSSVLKGGDAGYQREAIRKYLSEMPAGEGFVSMFNGKDLSGWKGLVADPIKRSKMDAATLKKEQEKADAKMREGWSVKDGVLWFNGHGDNLCTEKKYGDFEMFVDWKIEPNGDAGIYLRGTPQVQIWDTTRRDVGAEVGSGGLYNNQKNASKPLKLADNAINEWNNFRIIMKGDRVTVYLNGELVVDNVILENYWDRKLPIFASEQLELQAHGTNVYYRNLYVREFEQPKPFELSADEKKEGYKILFDGTNMHEWTGNTTSYVMEDGAIVCRPGGHGGGNLYTKDEYADFVYRFEFQLTPGANNGLGIRAPLDGDAAYEGMELQILDNEAEIYKNLQVYQYHGSVYGVIAAKRGFLKPVGEWNYEQVTVKGTRITVELNGTVILDGDIAEARDNGSIDHKNHPGLKRTTGHIGFLGHGSVVKFRNIRVKDLTAEAPKAESKGKKKKK</sequence>
<feature type="domain" description="3-keto-alpha-glucoside-1,2-lyase/3-keto-2-hydroxy-glucal hydratase" evidence="2">
    <location>
        <begin position="717"/>
        <end position="912"/>
    </location>
</feature>
<organism evidence="3 4">
    <name type="scientific">Chitinophaga caseinilytica</name>
    <dbReference type="NCBI Taxonomy" id="2267521"/>
    <lineage>
        <taxon>Bacteria</taxon>
        <taxon>Pseudomonadati</taxon>
        <taxon>Bacteroidota</taxon>
        <taxon>Chitinophagia</taxon>
        <taxon>Chitinophagales</taxon>
        <taxon>Chitinophagaceae</taxon>
        <taxon>Chitinophaga</taxon>
    </lineage>
</organism>
<name>A0ABZ2Z239_9BACT</name>
<proteinExistence type="predicted"/>
<accession>A0ABZ2Z239</accession>
<evidence type="ECO:0000256" key="1">
    <source>
        <dbReference type="SAM" id="SignalP"/>
    </source>
</evidence>
<keyword evidence="4" id="KW-1185">Reference proteome</keyword>
<dbReference type="InterPro" id="IPR010496">
    <property type="entry name" value="AL/BT2_dom"/>
</dbReference>
<keyword evidence="1" id="KW-0732">Signal</keyword>
<dbReference type="SMART" id="SM00567">
    <property type="entry name" value="EZ_HEAT"/>
    <property type="match status" value="4"/>
</dbReference>
<dbReference type="RefSeq" id="WP_341840493.1">
    <property type="nucleotide sequence ID" value="NZ_CP149792.1"/>
</dbReference>
<dbReference type="EMBL" id="CP150096">
    <property type="protein sequence ID" value="WZN45743.1"/>
    <property type="molecule type" value="Genomic_DNA"/>
</dbReference>
<feature type="domain" description="3-keto-alpha-glucoside-1,2-lyase/3-keto-2-hydroxy-glucal hydratase" evidence="2">
    <location>
        <begin position="931"/>
        <end position="1117"/>
    </location>
</feature>
<dbReference type="Pfam" id="PF06439">
    <property type="entry name" value="3keto-disac_hyd"/>
    <property type="match status" value="2"/>
</dbReference>
<feature type="chain" id="PRO_5046921612" evidence="1">
    <location>
        <begin position="20"/>
        <end position="1135"/>
    </location>
</feature>
<evidence type="ECO:0000313" key="4">
    <source>
        <dbReference type="Proteomes" id="UP001449657"/>
    </source>
</evidence>
<dbReference type="Gene3D" id="2.60.120.560">
    <property type="entry name" value="Exo-inulinase, domain 1"/>
    <property type="match status" value="2"/>
</dbReference>
<dbReference type="InterPro" id="IPR004155">
    <property type="entry name" value="PBS_lyase_HEAT"/>
</dbReference>
<reference evidence="3 4" key="1">
    <citation type="submission" date="2024-03" db="EMBL/GenBank/DDBJ databases">
        <title>Chitinophaga caseinilytica sp. nov., a casein hydrolysing bacterium isolated from forest soil.</title>
        <authorList>
            <person name="Lee D.S."/>
            <person name="Han D.M."/>
            <person name="Baek J.H."/>
            <person name="Choi D.G."/>
            <person name="Jeon J.H."/>
            <person name="Jeon C.O."/>
        </authorList>
    </citation>
    <scope>NUCLEOTIDE SEQUENCE [LARGE SCALE GENOMIC DNA]</scope>
    <source>
        <strain evidence="3 4">KACC 19118</strain>
    </source>
</reference>
<dbReference type="Proteomes" id="UP001449657">
    <property type="component" value="Chromosome"/>
</dbReference>
<feature type="signal peptide" evidence="1">
    <location>
        <begin position="1"/>
        <end position="19"/>
    </location>
</feature>
<dbReference type="SUPFAM" id="SSF48371">
    <property type="entry name" value="ARM repeat"/>
    <property type="match status" value="2"/>
</dbReference>
<dbReference type="Pfam" id="PF13646">
    <property type="entry name" value="HEAT_2"/>
    <property type="match status" value="1"/>
</dbReference>
<evidence type="ECO:0000259" key="2">
    <source>
        <dbReference type="Pfam" id="PF06439"/>
    </source>
</evidence>
<protein>
    <submittedName>
        <fullName evidence="3">DUF1080 domain-containing protein</fullName>
    </submittedName>
</protein>
<dbReference type="InterPro" id="IPR011989">
    <property type="entry name" value="ARM-like"/>
</dbReference>
<gene>
    <name evidence="3" type="ORF">WJU22_22860</name>
</gene>
<dbReference type="InterPro" id="IPR016024">
    <property type="entry name" value="ARM-type_fold"/>
</dbReference>